<evidence type="ECO:0000313" key="3">
    <source>
        <dbReference type="Proteomes" id="UP000237105"/>
    </source>
</evidence>
<proteinExistence type="predicted"/>
<dbReference type="AlphaFoldDB" id="A0A2P5AKN5"/>
<comment type="caution">
    <text evidence="2">The sequence shown here is derived from an EMBL/GenBank/DDBJ whole genome shotgun (WGS) entry which is preliminary data.</text>
</comment>
<sequence>RHLRRETHRLLKPPSTKEGLGYDVHRHLHQNTPQVVDPNSRAMRVKETRLSFIGLTER</sequence>
<gene>
    <name evidence="2" type="ORF">PanWU01x14_323230</name>
</gene>
<feature type="region of interest" description="Disordered" evidence="1">
    <location>
        <begin position="1"/>
        <end position="21"/>
    </location>
</feature>
<reference evidence="3" key="1">
    <citation type="submission" date="2016-06" db="EMBL/GenBank/DDBJ databases">
        <title>Parallel loss of symbiosis genes in relatives of nitrogen-fixing non-legume Parasponia.</title>
        <authorList>
            <person name="Van Velzen R."/>
            <person name="Holmer R."/>
            <person name="Bu F."/>
            <person name="Rutten L."/>
            <person name="Van Zeijl A."/>
            <person name="Liu W."/>
            <person name="Santuari L."/>
            <person name="Cao Q."/>
            <person name="Sharma T."/>
            <person name="Shen D."/>
            <person name="Roswanjaya Y."/>
            <person name="Wardhani T."/>
            <person name="Kalhor M.S."/>
            <person name="Jansen J."/>
            <person name="Van den Hoogen J."/>
            <person name="Gungor B."/>
            <person name="Hartog M."/>
            <person name="Hontelez J."/>
            <person name="Verver J."/>
            <person name="Yang W.-C."/>
            <person name="Schijlen E."/>
            <person name="Repin R."/>
            <person name="Schilthuizen M."/>
            <person name="Schranz E."/>
            <person name="Heidstra R."/>
            <person name="Miyata K."/>
            <person name="Fedorova E."/>
            <person name="Kohlen W."/>
            <person name="Bisseling T."/>
            <person name="Smit S."/>
            <person name="Geurts R."/>
        </authorList>
    </citation>
    <scope>NUCLEOTIDE SEQUENCE [LARGE SCALE GENOMIC DNA]</scope>
    <source>
        <strain evidence="3">cv. WU1-14</strain>
    </source>
</reference>
<keyword evidence="3" id="KW-1185">Reference proteome</keyword>
<protein>
    <submittedName>
        <fullName evidence="2">Uncharacterized protein</fullName>
    </submittedName>
</protein>
<name>A0A2P5AKN5_PARAD</name>
<evidence type="ECO:0000256" key="1">
    <source>
        <dbReference type="SAM" id="MobiDB-lite"/>
    </source>
</evidence>
<accession>A0A2P5AKN5</accession>
<dbReference type="EMBL" id="JXTB01000543">
    <property type="protein sequence ID" value="PON37084.1"/>
    <property type="molecule type" value="Genomic_DNA"/>
</dbReference>
<feature type="compositionally biased region" description="Basic residues" evidence="1">
    <location>
        <begin position="1"/>
        <end position="11"/>
    </location>
</feature>
<evidence type="ECO:0000313" key="2">
    <source>
        <dbReference type="EMBL" id="PON37084.1"/>
    </source>
</evidence>
<dbReference type="Proteomes" id="UP000237105">
    <property type="component" value="Unassembled WGS sequence"/>
</dbReference>
<organism evidence="2 3">
    <name type="scientific">Parasponia andersonii</name>
    <name type="common">Sponia andersonii</name>
    <dbReference type="NCBI Taxonomy" id="3476"/>
    <lineage>
        <taxon>Eukaryota</taxon>
        <taxon>Viridiplantae</taxon>
        <taxon>Streptophyta</taxon>
        <taxon>Embryophyta</taxon>
        <taxon>Tracheophyta</taxon>
        <taxon>Spermatophyta</taxon>
        <taxon>Magnoliopsida</taxon>
        <taxon>eudicotyledons</taxon>
        <taxon>Gunneridae</taxon>
        <taxon>Pentapetalae</taxon>
        <taxon>rosids</taxon>
        <taxon>fabids</taxon>
        <taxon>Rosales</taxon>
        <taxon>Cannabaceae</taxon>
        <taxon>Parasponia</taxon>
    </lineage>
</organism>
<feature type="non-terminal residue" evidence="2">
    <location>
        <position position="1"/>
    </location>
</feature>